<reference evidence="1" key="1">
    <citation type="journal article" date="2005" name="Genome Res.">
        <title>Gene and alternative splicing annotation with AIR.</title>
        <authorList>
            <person name="Florea L."/>
            <person name="Di Francesco V."/>
            <person name="Miller J."/>
            <person name="Turner R."/>
            <person name="Yao A."/>
            <person name="Harris M."/>
            <person name="Walenz B."/>
            <person name="Mobarry C."/>
            <person name="Merkulov G.V."/>
            <person name="Charlab R."/>
            <person name="Dew I."/>
            <person name="Deng Z."/>
            <person name="Istrail S."/>
            <person name="Li P."/>
            <person name="Sutton G."/>
        </authorList>
    </citation>
    <scope>NUCLEOTIDE SEQUENCE</scope>
    <source>
        <strain evidence="1">BN</strain>
    </source>
</reference>
<dbReference type="AlphaFoldDB" id="A6JEM8"/>
<proteinExistence type="predicted"/>
<dbReference type="EMBL" id="CH473982">
    <property type="protein sequence ID" value="EDL81772.1"/>
    <property type="molecule type" value="Genomic_DNA"/>
</dbReference>
<dbReference type="Proteomes" id="UP000234681">
    <property type="component" value="Chromosome 6"/>
</dbReference>
<sequence>MDASSNGSGDRGWAWENAKTWLSIARLGYSTSLPALGRGGRGAQVLSSSSKCFQFLLSQSSQWGSAEWGTCSPPSESRRKCWHQLPTFNCVILAKPFQL</sequence>
<reference evidence="1" key="2">
    <citation type="submission" date="2005-07" db="EMBL/GenBank/DDBJ databases">
        <authorList>
            <person name="Mural R.J."/>
            <person name="Li P.W."/>
            <person name="Adams M.D."/>
            <person name="Amanatides P.G."/>
            <person name="Baden-Tillson H."/>
            <person name="Barnstead M."/>
            <person name="Chin S.H."/>
            <person name="Dew I."/>
            <person name="Evans C.A."/>
            <person name="Ferriera S."/>
            <person name="Flanigan M."/>
            <person name="Fosler C."/>
            <person name="Glodek A."/>
            <person name="Gu Z."/>
            <person name="Holt R.A."/>
            <person name="Jennings D."/>
            <person name="Kraft C.L."/>
            <person name="Lu F."/>
            <person name="Nguyen T."/>
            <person name="Nusskern D.R."/>
            <person name="Pfannkoch C.M."/>
            <person name="Sitter C."/>
            <person name="Sutton G.G."/>
            <person name="Venter J.C."/>
            <person name="Wang Z."/>
            <person name="Woodage T."/>
            <person name="Zheng X.H."/>
            <person name="Zhong F."/>
        </authorList>
    </citation>
    <scope>NUCLEOTIDE SEQUENCE</scope>
    <source>
        <strain evidence="1">BN</strain>
        <strain evidence="2">BN, Sprague-Dawley</strain>
    </source>
</reference>
<dbReference type="EMBL" id="CH473982">
    <property type="protein sequence ID" value="EDL81771.1"/>
    <property type="molecule type" value="Genomic_DNA"/>
</dbReference>
<evidence type="ECO:0000313" key="1">
    <source>
        <dbReference type="EMBL" id="EDL81772.1"/>
    </source>
</evidence>
<name>A6JEM8_RAT</name>
<accession>A6JEM8</accession>
<organism evidence="1 2">
    <name type="scientific">Rattus norvegicus</name>
    <name type="common">Rat</name>
    <dbReference type="NCBI Taxonomy" id="10116"/>
    <lineage>
        <taxon>Eukaryota</taxon>
        <taxon>Metazoa</taxon>
        <taxon>Chordata</taxon>
        <taxon>Craniata</taxon>
        <taxon>Vertebrata</taxon>
        <taxon>Euteleostomi</taxon>
        <taxon>Mammalia</taxon>
        <taxon>Eutheria</taxon>
        <taxon>Euarchontoglires</taxon>
        <taxon>Glires</taxon>
        <taxon>Rodentia</taxon>
        <taxon>Myomorpha</taxon>
        <taxon>Muroidea</taxon>
        <taxon>Muridae</taxon>
        <taxon>Murinae</taxon>
        <taxon>Rattus</taxon>
    </lineage>
</organism>
<evidence type="ECO:0000313" key="2">
    <source>
        <dbReference type="Proteomes" id="UP000234681"/>
    </source>
</evidence>
<gene>
    <name evidence="1" type="primary">Otub2_predicted</name>
    <name evidence="1" type="ORF">rCG_20996</name>
</gene>
<reference evidence="2" key="3">
    <citation type="submission" date="2005-09" db="EMBL/GenBank/DDBJ databases">
        <authorList>
            <person name="Mural R.J."/>
            <person name="Li P.W."/>
            <person name="Adams M.D."/>
            <person name="Amanatides P.G."/>
            <person name="Baden-Tillson H."/>
            <person name="Barnstead M."/>
            <person name="Chin S.H."/>
            <person name="Dew I."/>
            <person name="Evans C.A."/>
            <person name="Ferriera S."/>
            <person name="Flanigan M."/>
            <person name="Fosler C."/>
            <person name="Glodek A."/>
            <person name="Gu Z."/>
            <person name="Holt R.A."/>
            <person name="Jennings D."/>
            <person name="Kraft C.L."/>
            <person name="Lu F."/>
            <person name="Nguyen T."/>
            <person name="Nusskern D.R."/>
            <person name="Pfannkoch C.M."/>
            <person name="Sitter C."/>
            <person name="Sutton G.G."/>
            <person name="Venter J.C."/>
            <person name="Wang Z."/>
            <person name="Woodage T."/>
            <person name="Zheng X.H."/>
            <person name="Zhong F."/>
        </authorList>
    </citation>
    <scope>NUCLEOTIDE SEQUENCE [LARGE SCALE GENOMIC DNA]</scope>
    <source>
        <strain>BN</strain>
        <strain evidence="2">Sprague-Dawley</strain>
    </source>
</reference>
<protein>
    <submittedName>
        <fullName evidence="1">OTU domain, ubiquitin aldehyde binding 2 (Predicted), isoform CRA_b</fullName>
    </submittedName>
</protein>